<dbReference type="Proteomes" id="UP000589520">
    <property type="component" value="Unassembled WGS sequence"/>
</dbReference>
<dbReference type="AlphaFoldDB" id="A0A7Y9PH99"/>
<gene>
    <name evidence="1" type="ORF">HDF17_001448</name>
</gene>
<proteinExistence type="predicted"/>
<name>A0A7Y9PH99_9BACT</name>
<protein>
    <submittedName>
        <fullName evidence="1">Uncharacterized protein</fullName>
    </submittedName>
</protein>
<accession>A0A7Y9PH99</accession>
<dbReference type="EMBL" id="JACCCW010000001">
    <property type="protein sequence ID" value="NYF79161.1"/>
    <property type="molecule type" value="Genomic_DNA"/>
</dbReference>
<dbReference type="RefSeq" id="WP_179489178.1">
    <property type="nucleotide sequence ID" value="NZ_JACCCW010000001.1"/>
</dbReference>
<reference evidence="1 2" key="1">
    <citation type="submission" date="2020-07" db="EMBL/GenBank/DDBJ databases">
        <title>Genomic Encyclopedia of Type Strains, Phase IV (KMG-V): Genome sequencing to study the core and pangenomes of soil and plant-associated prokaryotes.</title>
        <authorList>
            <person name="Whitman W."/>
        </authorList>
    </citation>
    <scope>NUCLEOTIDE SEQUENCE [LARGE SCALE GENOMIC DNA]</scope>
    <source>
        <strain evidence="1 2">X4EP2</strain>
    </source>
</reference>
<comment type="caution">
    <text evidence="1">The sequence shown here is derived from an EMBL/GenBank/DDBJ whole genome shotgun (WGS) entry which is preliminary data.</text>
</comment>
<keyword evidence="2" id="KW-1185">Reference proteome</keyword>
<evidence type="ECO:0000313" key="2">
    <source>
        <dbReference type="Proteomes" id="UP000589520"/>
    </source>
</evidence>
<evidence type="ECO:0000313" key="1">
    <source>
        <dbReference type="EMBL" id="NYF79161.1"/>
    </source>
</evidence>
<sequence length="102" mass="11738">MATEREMIHECQVKRRRVRAAGGYEPFWKLKTVIDAIADSDTEFRCKDCFGPVKLNVRTTADEATRHMKHKSKSDSEYCPSGIYFQNATDGREPRLSQSPVR</sequence>
<organism evidence="1 2">
    <name type="scientific">Granulicella arctica</name>
    <dbReference type="NCBI Taxonomy" id="940613"/>
    <lineage>
        <taxon>Bacteria</taxon>
        <taxon>Pseudomonadati</taxon>
        <taxon>Acidobacteriota</taxon>
        <taxon>Terriglobia</taxon>
        <taxon>Terriglobales</taxon>
        <taxon>Acidobacteriaceae</taxon>
        <taxon>Granulicella</taxon>
    </lineage>
</organism>